<dbReference type="NCBIfam" id="NF000282">
    <property type="entry name" value="RND_permease_1"/>
    <property type="match status" value="1"/>
</dbReference>
<dbReference type="Gene3D" id="3.30.70.1440">
    <property type="entry name" value="Multidrug efflux transporter AcrB pore domain"/>
    <property type="match status" value="1"/>
</dbReference>
<comment type="subcellular location">
    <subcellularLocation>
        <location evidence="1 9">Cell inner membrane</location>
        <topology evidence="1 9">Multi-pass membrane protein</topology>
    </subcellularLocation>
</comment>
<feature type="transmembrane region" description="Helical" evidence="9">
    <location>
        <begin position="439"/>
        <end position="459"/>
    </location>
</feature>
<evidence type="ECO:0000256" key="4">
    <source>
        <dbReference type="ARBA" id="ARBA00022475"/>
    </source>
</evidence>
<keyword evidence="8 9" id="KW-0472">Membrane</keyword>
<dbReference type="AlphaFoldDB" id="A0A5Q0MBD2"/>
<dbReference type="Gene3D" id="1.20.1640.10">
    <property type="entry name" value="Multidrug efflux transporter AcrB transmembrane domain"/>
    <property type="match status" value="2"/>
</dbReference>
<feature type="transmembrane region" description="Helical" evidence="9">
    <location>
        <begin position="1009"/>
        <end position="1034"/>
    </location>
</feature>
<evidence type="ECO:0000256" key="3">
    <source>
        <dbReference type="ARBA" id="ARBA00022448"/>
    </source>
</evidence>
<dbReference type="InterPro" id="IPR004764">
    <property type="entry name" value="MdtF-like"/>
</dbReference>
<evidence type="ECO:0000313" key="11">
    <source>
        <dbReference type="Proteomes" id="UP000326780"/>
    </source>
</evidence>
<keyword evidence="5 9" id="KW-0997">Cell inner membrane</keyword>
<dbReference type="Proteomes" id="UP000326780">
    <property type="component" value="Chromosome"/>
</dbReference>
<dbReference type="PRINTS" id="PR00702">
    <property type="entry name" value="ACRIFLAVINRP"/>
</dbReference>
<keyword evidence="3 9" id="KW-0813">Transport</keyword>
<dbReference type="EMBL" id="CP045644">
    <property type="protein sequence ID" value="QFZ86197.1"/>
    <property type="molecule type" value="Genomic_DNA"/>
</dbReference>
<keyword evidence="4" id="KW-1003">Cell membrane</keyword>
<dbReference type="NCBIfam" id="TIGR00915">
    <property type="entry name" value="2A0602"/>
    <property type="match status" value="1"/>
</dbReference>
<feature type="transmembrane region" description="Helical" evidence="9">
    <location>
        <begin position="902"/>
        <end position="926"/>
    </location>
</feature>
<dbReference type="GO" id="GO:0009636">
    <property type="term" value="P:response to toxic substance"/>
    <property type="evidence" value="ECO:0007669"/>
    <property type="project" value="UniProtKB-ARBA"/>
</dbReference>
<name>A0A5Q0MBD2_VARPD</name>
<evidence type="ECO:0000256" key="1">
    <source>
        <dbReference type="ARBA" id="ARBA00004429"/>
    </source>
</evidence>
<evidence type="ECO:0000256" key="9">
    <source>
        <dbReference type="RuleBase" id="RU364070"/>
    </source>
</evidence>
<dbReference type="GO" id="GO:0005886">
    <property type="term" value="C:plasma membrane"/>
    <property type="evidence" value="ECO:0007669"/>
    <property type="project" value="UniProtKB-SubCell"/>
</dbReference>
<keyword evidence="7 9" id="KW-1133">Transmembrane helix</keyword>
<dbReference type="InterPro" id="IPR001036">
    <property type="entry name" value="Acrflvin-R"/>
</dbReference>
<dbReference type="FunFam" id="3.30.70.1430:FF:000001">
    <property type="entry name" value="Efflux pump membrane transporter"/>
    <property type="match status" value="1"/>
</dbReference>
<evidence type="ECO:0000313" key="10">
    <source>
        <dbReference type="EMBL" id="QFZ86197.1"/>
    </source>
</evidence>
<protein>
    <recommendedName>
        <fullName evidence="9">Efflux pump membrane transporter</fullName>
    </recommendedName>
</protein>
<dbReference type="PANTHER" id="PTHR32063:SF26">
    <property type="entry name" value="EFFLUX PUMP MEMBRANE TRANSPORTER"/>
    <property type="match status" value="1"/>
</dbReference>
<keyword evidence="6 9" id="KW-0812">Transmembrane</keyword>
<feature type="transmembrane region" description="Helical" evidence="9">
    <location>
        <begin position="342"/>
        <end position="361"/>
    </location>
</feature>
<evidence type="ECO:0000256" key="8">
    <source>
        <dbReference type="ARBA" id="ARBA00023136"/>
    </source>
</evidence>
<dbReference type="GO" id="GO:0015562">
    <property type="term" value="F:efflux transmembrane transporter activity"/>
    <property type="evidence" value="ECO:0007669"/>
    <property type="project" value="InterPro"/>
</dbReference>
<evidence type="ECO:0000256" key="6">
    <source>
        <dbReference type="ARBA" id="ARBA00022692"/>
    </source>
</evidence>
<dbReference type="Gene3D" id="3.30.70.1430">
    <property type="entry name" value="Multidrug efflux transporter AcrB pore domain"/>
    <property type="match status" value="2"/>
</dbReference>
<dbReference type="SUPFAM" id="SSF82866">
    <property type="entry name" value="Multidrug efflux transporter AcrB transmembrane domain"/>
    <property type="match status" value="2"/>
</dbReference>
<dbReference type="Gene3D" id="3.30.70.1320">
    <property type="entry name" value="Multidrug efflux transporter AcrB pore domain like"/>
    <property type="match status" value="1"/>
</dbReference>
<sequence length="1058" mass="112963">MTFPRFFIDRPIFAIVLSILMVIAGGVAFFQLPLSEYPAVTPPTVQVTASYPGANPKVIAETVAAPLEQAITGVEGMLYMSSQSATDGRMILTVTFAQGTNADMAQIQVQNRVSRALPRLPEEVQRQGVVTQKTSPDILMVVHLLSPDKRYDPLYISNYAYLQVRDELSRIAGVSDVLVWGAGEYSMRLWLDPNLIAARGLTAGDVIAAVREQNVQVAAGSVGQAPNSSAAFQVTVNTLGRLTDEAQFGDIIIRTGVDGQVTRLRDVARIEMGADAYALRSLLDGEPAVALQIIQSPGANALDVAQAVRTTMQRLEGNFPAGLSSRIAYDPTVFVRASLESVATTLLEAILLVVIVVVLFLRNWRASLIPLMAVPVSLIGTFAVMHLMGFSLNTLSLFGLVLSIGIVVDDAIVVVENVERHIENGEAPAQAARRAMDEVTGPIIAITSVLAAVFIPTAFLSGLQGEFYRQFALTIAISTILSAVNSLTLSPALAALLLRPRAHGVVHDPRSLRGRAGRFFETLGRPFQRAPHAYGNTVRKVVRVSGVALLLYGGLLALTYFGFKVVPPGFVPMQDKYYLVAIAQLPNSASLDRTDAVARQMSKIALAEPGVESVVAFPGLSINGFVNVPNAAVMFVMLDPFKDRTTPDLTATAIAGRLQAKFAGIPDGYLGVFPPPPVPGLGATGGFKMQVEDRSGAGLDALVRQTQILMTKASESGQVVGLMTSLDVNAPQLDVAIDRTQAKAQGVRLADVFESLQVYLGSLYVNDFNRFGRTYKVTAQADADHRMQAEAIGRLQVRNAAGNMLPLSSFVTVTPSSGPDRVIRYNGYPSADISGGAMAGVSSGQAVAVMERLAKEVLPEGMSFEWTDLTYQQKLAGDSALFIFPLCVLLAYLILAAQYNSWLLPLAVLMIVPMCLLSAILGVWLVGGDNNVFVQIGLIVLVGLAAKNAILIVEFARSLEAEGLSALDAVVEACRLRLRPILMTSLAFIAGVVPLVLASGAGAEMRHAMGIAVFAGMLGVTLFGLFLTPVFYVVMRGLAARFERPGSGTRARMEGSTS</sequence>
<evidence type="ECO:0000256" key="2">
    <source>
        <dbReference type="ARBA" id="ARBA00010942"/>
    </source>
</evidence>
<comment type="similarity">
    <text evidence="2 9">Belongs to the resistance-nodulation-cell division (RND) (TC 2.A.6) family.</text>
</comment>
<dbReference type="FunFam" id="1.20.1640.10:FF:000001">
    <property type="entry name" value="Efflux pump membrane transporter"/>
    <property type="match status" value="1"/>
</dbReference>
<evidence type="ECO:0000256" key="7">
    <source>
        <dbReference type="ARBA" id="ARBA00022989"/>
    </source>
</evidence>
<organism evidence="10 11">
    <name type="scientific">Variovorax paradoxus</name>
    <dbReference type="NCBI Taxonomy" id="34073"/>
    <lineage>
        <taxon>Bacteria</taxon>
        <taxon>Pseudomonadati</taxon>
        <taxon>Pseudomonadota</taxon>
        <taxon>Betaproteobacteria</taxon>
        <taxon>Burkholderiales</taxon>
        <taxon>Comamonadaceae</taxon>
        <taxon>Variovorax</taxon>
    </lineage>
</organism>
<dbReference type="RefSeq" id="WP_153284697.1">
    <property type="nucleotide sequence ID" value="NZ_CP045644.1"/>
</dbReference>
<feature type="transmembrane region" description="Helical" evidence="9">
    <location>
        <begin position="932"/>
        <end position="953"/>
    </location>
</feature>
<dbReference type="SUPFAM" id="SSF82714">
    <property type="entry name" value="Multidrug efflux transporter AcrB TolC docking domain, DN and DC subdomains"/>
    <property type="match status" value="2"/>
</dbReference>
<evidence type="ECO:0000256" key="5">
    <source>
        <dbReference type="ARBA" id="ARBA00022519"/>
    </source>
</evidence>
<feature type="transmembrane region" description="Helical" evidence="9">
    <location>
        <begin position="541"/>
        <end position="563"/>
    </location>
</feature>
<dbReference type="Pfam" id="PF00873">
    <property type="entry name" value="ACR_tran"/>
    <property type="match status" value="1"/>
</dbReference>
<feature type="transmembrane region" description="Helical" evidence="9">
    <location>
        <begin position="471"/>
        <end position="498"/>
    </location>
</feature>
<feature type="transmembrane region" description="Helical" evidence="9">
    <location>
        <begin position="368"/>
        <end position="389"/>
    </location>
</feature>
<proteinExistence type="inferred from homology"/>
<reference evidence="10 11" key="1">
    <citation type="submission" date="2019-10" db="EMBL/GenBank/DDBJ databases">
        <title>Complete genome sequence of Variovorax paradoxus 5C-2.</title>
        <authorList>
            <person name="Gogoleva N.E."/>
            <person name="Balkin A.S."/>
        </authorList>
    </citation>
    <scope>NUCLEOTIDE SEQUENCE [LARGE SCALE GENOMIC DNA]</scope>
    <source>
        <strain evidence="10 11">5C-2</strain>
    </source>
</reference>
<dbReference type="GO" id="GO:0042910">
    <property type="term" value="F:xenobiotic transmembrane transporter activity"/>
    <property type="evidence" value="ECO:0007669"/>
    <property type="project" value="TreeGrafter"/>
</dbReference>
<dbReference type="InterPro" id="IPR027463">
    <property type="entry name" value="AcrB_DN_DC_subdom"/>
</dbReference>
<feature type="transmembrane region" description="Helical" evidence="9">
    <location>
        <begin position="12"/>
        <end position="32"/>
    </location>
</feature>
<gene>
    <name evidence="10" type="ORF">GFK26_27250</name>
</gene>
<dbReference type="Gene3D" id="3.30.2090.10">
    <property type="entry name" value="Multidrug efflux transporter AcrB TolC docking domain, DN and DC subdomains"/>
    <property type="match status" value="2"/>
</dbReference>
<dbReference type="SUPFAM" id="SSF82693">
    <property type="entry name" value="Multidrug efflux transporter AcrB pore domain, PN1, PN2, PC1 and PC2 subdomains"/>
    <property type="match status" value="4"/>
</dbReference>
<feature type="transmembrane region" description="Helical" evidence="9">
    <location>
        <begin position="875"/>
        <end position="895"/>
    </location>
</feature>
<dbReference type="PANTHER" id="PTHR32063">
    <property type="match status" value="1"/>
</dbReference>
<feature type="transmembrane region" description="Helical" evidence="9">
    <location>
        <begin position="981"/>
        <end position="1003"/>
    </location>
</feature>
<feature type="transmembrane region" description="Helical" evidence="9">
    <location>
        <begin position="395"/>
        <end position="418"/>
    </location>
</feature>
<accession>A0A5Q0MBD2</accession>